<evidence type="ECO:0000313" key="2">
    <source>
        <dbReference type="EMBL" id="MEI4274103.1"/>
    </source>
</evidence>
<gene>
    <name evidence="2" type="ORF">TEK04_20455</name>
</gene>
<dbReference type="PANTHER" id="PTHR47396">
    <property type="entry name" value="TYPE I RESTRICTION ENZYME ECOKI R PROTEIN"/>
    <property type="match status" value="1"/>
</dbReference>
<keyword evidence="2" id="KW-0547">Nucleotide-binding</keyword>
<organism evidence="2 3">
    <name type="scientific">Klenkia sesuvii</name>
    <dbReference type="NCBI Taxonomy" id="3103137"/>
    <lineage>
        <taxon>Bacteria</taxon>
        <taxon>Bacillati</taxon>
        <taxon>Actinomycetota</taxon>
        <taxon>Actinomycetes</taxon>
        <taxon>Geodermatophilales</taxon>
        <taxon>Geodermatophilaceae</taxon>
        <taxon>Klenkia</taxon>
    </lineage>
</organism>
<keyword evidence="3" id="KW-1185">Reference proteome</keyword>
<keyword evidence="2" id="KW-0347">Helicase</keyword>
<evidence type="ECO:0000259" key="1">
    <source>
        <dbReference type="Pfam" id="PF04851"/>
    </source>
</evidence>
<dbReference type="InterPro" id="IPR027417">
    <property type="entry name" value="P-loop_NTPase"/>
</dbReference>
<evidence type="ECO:0000313" key="3">
    <source>
        <dbReference type="Proteomes" id="UP001361570"/>
    </source>
</evidence>
<dbReference type="GO" id="GO:0004386">
    <property type="term" value="F:helicase activity"/>
    <property type="evidence" value="ECO:0007669"/>
    <property type="project" value="UniProtKB-KW"/>
</dbReference>
<comment type="caution">
    <text evidence="2">The sequence shown here is derived from an EMBL/GenBank/DDBJ whole genome shotgun (WGS) entry which is preliminary data.</text>
</comment>
<accession>A0ABU8DZI8</accession>
<dbReference type="Proteomes" id="UP001361570">
    <property type="component" value="Unassembled WGS sequence"/>
</dbReference>
<sequence>MTTDGAGPGSDDVPLSPILNGPYDVPTRYYEMGPHGRTDRVLDGRRPSASFVPIAASRKGTKLAGGAVQTALDFDPTGERREANELVNLIRQDVATWRHRDYERATPVSRKLLQHWADPLRENRVLFAQREAAETAIFLAEVSGRHGYRDWRPSLDDANAEHNAGLPRVALKMATGSGKTVVMAMLIAWQTINKALTPRDPRFAKRFLVVAPGVTIRDRLQVLRPGAEDNYYDLRDLVPPDLRTALGQAQIAITNYHSFLRREAKEVKGVAATTKKVLRAGQGSDPFVESDDAMVARVLRDLGGRGKPGSRAEQIVVFNDEAHHCYRDRPIEATDTIGSTAAKELKEDLETARVWFKGLQAVQAKVGIKTVFDLSATPYFLAGSGYSEGYLFRWVVSDFSLMDAIESGIVKIPRTPVDDDSTSDQVTYLHLWPHVERELPKRKAPGNVLAGGWDPPEVLQGALESLYRSYERTFEQWRTVMVPHGEPPPVFIVVCPNTVVSKLVHDWIAGYETPDGARVPGHLAKFANVADGAVQARPRTILVDSAQLESGEAMKADFKAVAAAEIEAFKKQWRLDHGGADAEPTDEELLREVLNTVGKKGKLGEDVRCVVSVQMLTEGWDANTVSHVLGVRAFGSQLLCEQVVGRGLRRRSYALDDDGRFAPEYANVYGIPFEFIPGDKPLADPVPRPPAQLVESVPGRAHLRIEFPLLEGYRIELPDEQLHFDPAVTERYGVGPGTVPTTTTVTGVVGDEEEIRAADPAGVRTQQVAYALAARLLRGQFRTDAEDVRPWLFPRLVAIASEWLRHCVDLAPGYTVGHVTAYAEAEAEAAGALYQAISRLADDRPERLRPLLRRFGPTGSTADVLFQTRKAAIAADKSEVSHITLDGQGGNTWEQILALECELNDDVLSYVKNEQLGFAIPYVYAGRTHDYWPDFLVRLKHRDGDVVRTLVVEVSGGQKQKSSPGPTKEKADTARNLWCPAVNNHGGFGRWGYIEVTSMLDVRDRLRDAVAALYADGPLIGDPDVLDLPDPRLMSEVRRGA</sequence>
<dbReference type="EMBL" id="JBAPLU010000035">
    <property type="protein sequence ID" value="MEI4274103.1"/>
    <property type="molecule type" value="Genomic_DNA"/>
</dbReference>
<dbReference type="Gene3D" id="3.40.50.300">
    <property type="entry name" value="P-loop containing nucleotide triphosphate hydrolases"/>
    <property type="match status" value="2"/>
</dbReference>
<dbReference type="Pfam" id="PF04851">
    <property type="entry name" value="ResIII"/>
    <property type="match status" value="1"/>
</dbReference>
<dbReference type="InterPro" id="IPR006935">
    <property type="entry name" value="Helicase/UvrB_N"/>
</dbReference>
<proteinExistence type="predicted"/>
<dbReference type="SUPFAM" id="SSF52540">
    <property type="entry name" value="P-loop containing nucleoside triphosphate hydrolases"/>
    <property type="match status" value="2"/>
</dbReference>
<keyword evidence="2" id="KW-0067">ATP-binding</keyword>
<name>A0ABU8DZI8_9ACTN</name>
<dbReference type="PANTHER" id="PTHR47396:SF1">
    <property type="entry name" value="ATP-DEPENDENT HELICASE IRC3-RELATED"/>
    <property type="match status" value="1"/>
</dbReference>
<protein>
    <submittedName>
        <fullName evidence="2">DEAD/DEAH box helicase family protein</fullName>
    </submittedName>
</protein>
<feature type="domain" description="Helicase/UvrB N-terminal" evidence="1">
    <location>
        <begin position="164"/>
        <end position="378"/>
    </location>
</feature>
<dbReference type="InterPro" id="IPR050742">
    <property type="entry name" value="Helicase_Restrict-Modif_Enz"/>
</dbReference>
<reference evidence="2 3" key="1">
    <citation type="submission" date="2024-03" db="EMBL/GenBank/DDBJ databases">
        <title>Draft genome sequence of Klenkia sp. LSe6-5.</title>
        <authorList>
            <person name="Duangmal K."/>
            <person name="Chantavorakit T."/>
        </authorList>
    </citation>
    <scope>NUCLEOTIDE SEQUENCE [LARGE SCALE GENOMIC DNA]</scope>
    <source>
        <strain evidence="2 3">LSe6-5</strain>
    </source>
</reference>
<keyword evidence="2" id="KW-0378">Hydrolase</keyword>
<dbReference type="NCBIfam" id="NF046055">
    <property type="entry name" value="restr_BPTD_3080"/>
    <property type="match status" value="1"/>
</dbReference>
<dbReference type="RefSeq" id="WP_336406218.1">
    <property type="nucleotide sequence ID" value="NZ_JBAPLU010000035.1"/>
</dbReference>